<dbReference type="SUPFAM" id="SSF143026">
    <property type="entry name" value="Kinetochore globular domain"/>
    <property type="match status" value="1"/>
</dbReference>
<keyword evidence="8 10" id="KW-0131">Cell cycle</keyword>
<keyword evidence="9 10" id="KW-0137">Centromere</keyword>
<gene>
    <name evidence="12" type="ORF">HG535_0D02880</name>
</gene>
<dbReference type="InterPro" id="IPR038066">
    <property type="entry name" value="Spc24_Fungi_globular_sf"/>
</dbReference>
<dbReference type="AlphaFoldDB" id="A0A7H9B1T3"/>
<dbReference type="GO" id="GO:0051301">
    <property type="term" value="P:cell division"/>
    <property type="evidence" value="ECO:0007669"/>
    <property type="project" value="UniProtKB-UniRule"/>
</dbReference>
<evidence type="ECO:0000256" key="11">
    <source>
        <dbReference type="SAM" id="Coils"/>
    </source>
</evidence>
<comment type="similarity">
    <text evidence="1 10">Belongs to the SPC24 family.</text>
</comment>
<dbReference type="GO" id="GO:0007059">
    <property type="term" value="P:chromosome segregation"/>
    <property type="evidence" value="ECO:0007669"/>
    <property type="project" value="TreeGrafter"/>
</dbReference>
<keyword evidence="2 10" id="KW-0158">Chromosome</keyword>
<feature type="coiled-coil region" evidence="11">
    <location>
        <begin position="61"/>
        <end position="111"/>
    </location>
</feature>
<evidence type="ECO:0000256" key="7">
    <source>
        <dbReference type="ARBA" id="ARBA00023242"/>
    </source>
</evidence>
<comment type="subcellular location">
    <subcellularLocation>
        <location evidence="10">Nucleus</location>
    </subcellularLocation>
    <subcellularLocation>
        <location evidence="10">Chromosome</location>
        <location evidence="10">Centromere</location>
        <location evidence="10">Kinetochore</location>
    </subcellularLocation>
</comment>
<evidence type="ECO:0000256" key="6">
    <source>
        <dbReference type="ARBA" id="ARBA00023054"/>
    </source>
</evidence>
<dbReference type="Gene3D" id="3.30.160.430">
    <property type="match status" value="1"/>
</dbReference>
<dbReference type="CDD" id="cd11565">
    <property type="entry name" value="RWD_Spc24"/>
    <property type="match status" value="1"/>
</dbReference>
<keyword evidence="4 10" id="KW-0498">Mitosis</keyword>
<comment type="function">
    <text evidence="10">Acts as a component of the essential kinetochore-associated NDC80 complex, which is required for chromosome segregation and spindle checkpoint activity.</text>
</comment>
<evidence type="ECO:0000256" key="8">
    <source>
        <dbReference type="ARBA" id="ARBA00023306"/>
    </source>
</evidence>
<organism evidence="12 13">
    <name type="scientific">Zygotorulaspora mrakii</name>
    <name type="common">Zygosaccharomyces mrakii</name>
    <dbReference type="NCBI Taxonomy" id="42260"/>
    <lineage>
        <taxon>Eukaryota</taxon>
        <taxon>Fungi</taxon>
        <taxon>Dikarya</taxon>
        <taxon>Ascomycota</taxon>
        <taxon>Saccharomycotina</taxon>
        <taxon>Saccharomycetes</taxon>
        <taxon>Saccharomycetales</taxon>
        <taxon>Saccharomycetaceae</taxon>
        <taxon>Zygotorulaspora</taxon>
    </lineage>
</organism>
<dbReference type="GO" id="GO:0031262">
    <property type="term" value="C:Ndc80 complex"/>
    <property type="evidence" value="ECO:0007669"/>
    <property type="project" value="TreeGrafter"/>
</dbReference>
<dbReference type="GeneID" id="59236304"/>
<comment type="subunit">
    <text evidence="10">Component of the NDC80 complex.</text>
</comment>
<proteinExistence type="inferred from homology"/>
<keyword evidence="6 11" id="KW-0175">Coiled coil</keyword>
<evidence type="ECO:0000313" key="12">
    <source>
        <dbReference type="EMBL" id="QLG72580.1"/>
    </source>
</evidence>
<dbReference type="PANTHER" id="PTHR22142:SF2">
    <property type="entry name" value="KINETOCHORE PROTEIN SPC24"/>
    <property type="match status" value="1"/>
</dbReference>
<protein>
    <recommendedName>
        <fullName evidence="10">Kinetochore protein Spc24</fullName>
    </recommendedName>
</protein>
<evidence type="ECO:0000256" key="2">
    <source>
        <dbReference type="ARBA" id="ARBA00022454"/>
    </source>
</evidence>
<dbReference type="Pfam" id="PF08286">
    <property type="entry name" value="Spc24"/>
    <property type="match status" value="1"/>
</dbReference>
<evidence type="ECO:0000313" key="13">
    <source>
        <dbReference type="Proteomes" id="UP000509704"/>
    </source>
</evidence>
<dbReference type="Proteomes" id="UP000509704">
    <property type="component" value="Chromosome 4"/>
</dbReference>
<dbReference type="EMBL" id="CP058607">
    <property type="protein sequence ID" value="QLG72580.1"/>
    <property type="molecule type" value="Genomic_DNA"/>
</dbReference>
<dbReference type="InterPro" id="IPR013252">
    <property type="entry name" value="Ndc80_Spc24"/>
</dbReference>
<evidence type="ECO:0000256" key="4">
    <source>
        <dbReference type="ARBA" id="ARBA00022776"/>
    </source>
</evidence>
<name>A0A7H9B1T3_ZYGMR</name>
<keyword evidence="7 10" id="KW-0539">Nucleus</keyword>
<evidence type="ECO:0000256" key="1">
    <source>
        <dbReference type="ARBA" id="ARBA00007804"/>
    </source>
</evidence>
<evidence type="ECO:0000256" key="3">
    <source>
        <dbReference type="ARBA" id="ARBA00022618"/>
    </source>
</evidence>
<reference evidence="12 13" key="1">
    <citation type="submission" date="2020-07" db="EMBL/GenBank/DDBJ databases">
        <title>The yeast mating-type switching endonuclease HO is a domesticated member of an unorthodox homing genetic element family.</title>
        <authorList>
            <person name="Coughlan A.Y."/>
            <person name="Lombardi L."/>
            <person name="Braun-Galleani S."/>
            <person name="Martos A.R."/>
            <person name="Galeote V."/>
            <person name="Bigey F."/>
            <person name="Dequin S."/>
            <person name="Byrne K.P."/>
            <person name="Wolfe K.H."/>
        </authorList>
    </citation>
    <scope>NUCLEOTIDE SEQUENCE [LARGE SCALE GENOMIC DNA]</scope>
    <source>
        <strain evidence="12 13">NRRL Y-6702</strain>
    </source>
</reference>
<dbReference type="GO" id="GO:0008017">
    <property type="term" value="F:microtubule binding"/>
    <property type="evidence" value="ECO:0007669"/>
    <property type="project" value="TreeGrafter"/>
</dbReference>
<keyword evidence="3 10" id="KW-0132">Cell division</keyword>
<accession>A0A7H9B1T3</accession>
<keyword evidence="13" id="KW-1185">Reference proteome</keyword>
<sequence>MKDNLLENPADLLRDVRDNFIIEEDVESILNIDKRIDEMRNKSHQNTESKKIEVAKLSVQLESRNSKISELQAAMERIKAESEELASQHEIVDYVDELDELEKSIISLRCQLDERIVTFVKNERSMSNDLTLGSPNVPVTQIEGLAATTDDTAEIMNDPIARANILKLKLCRTMGLIIDEDTNQVIIETADNKVETLPLDDDLSDFFKTKYIWQRIQSRKVR</sequence>
<evidence type="ECO:0000256" key="10">
    <source>
        <dbReference type="RuleBase" id="RU368011"/>
    </source>
</evidence>
<evidence type="ECO:0000256" key="9">
    <source>
        <dbReference type="ARBA" id="ARBA00023328"/>
    </source>
</evidence>
<dbReference type="KEGG" id="zmk:HG535_0D02880"/>
<evidence type="ECO:0000256" key="5">
    <source>
        <dbReference type="ARBA" id="ARBA00022838"/>
    </source>
</evidence>
<dbReference type="GO" id="GO:0005634">
    <property type="term" value="C:nucleus"/>
    <property type="evidence" value="ECO:0007669"/>
    <property type="project" value="UniProtKB-SubCell"/>
</dbReference>
<dbReference type="RefSeq" id="XP_037144308.1">
    <property type="nucleotide sequence ID" value="XM_037288413.1"/>
</dbReference>
<dbReference type="PANTHER" id="PTHR22142">
    <property type="match status" value="1"/>
</dbReference>
<keyword evidence="5 10" id="KW-0995">Kinetochore</keyword>
<dbReference type="OrthoDB" id="3344830at2759"/>